<feature type="domain" description="RNA polymerase sigma factor 70 region 4 type 2" evidence="8">
    <location>
        <begin position="125"/>
        <end position="175"/>
    </location>
</feature>
<dbReference type="eggNOG" id="COG1595">
    <property type="taxonomic scope" value="Bacteria"/>
</dbReference>
<dbReference type="Proteomes" id="UP000008457">
    <property type="component" value="Chromosome"/>
</dbReference>
<gene>
    <name evidence="9" type="ordered locus">Mahau_2047</name>
</gene>
<dbReference type="InterPro" id="IPR013249">
    <property type="entry name" value="RNA_pol_sigma70_r4_t2"/>
</dbReference>
<dbReference type="KEGG" id="mas:Mahau_2047"/>
<sequence>MIDVEQLVKRSRGGDDSAFAELIANFQGKAFSIAYGILMDKTEAEDIVQDAFIKAYFSLKQLKNPAAFPSWLFKITAHLALNKTQRRDNKNISLDDEDTITYIQLSPDIWNTPEEAFMRAETQHIVKQAMMSLPPKYRAAISLREIDGFSYTEIADMLQIPEGTVKSRVHEARNMLKDRLIAFGLDITTL</sequence>
<keyword evidence="5 6" id="KW-0804">Transcription</keyword>
<evidence type="ECO:0000313" key="9">
    <source>
        <dbReference type="EMBL" id="AEE97223.1"/>
    </source>
</evidence>
<dbReference type="SUPFAM" id="SSF88659">
    <property type="entry name" value="Sigma3 and sigma4 domains of RNA polymerase sigma factors"/>
    <property type="match status" value="1"/>
</dbReference>
<evidence type="ECO:0000256" key="2">
    <source>
        <dbReference type="ARBA" id="ARBA00023015"/>
    </source>
</evidence>
<evidence type="ECO:0000313" key="10">
    <source>
        <dbReference type="Proteomes" id="UP000008457"/>
    </source>
</evidence>
<dbReference type="OrthoDB" id="9784984at2"/>
<dbReference type="GO" id="GO:0006352">
    <property type="term" value="P:DNA-templated transcription initiation"/>
    <property type="evidence" value="ECO:0007669"/>
    <property type="project" value="InterPro"/>
</dbReference>
<protein>
    <recommendedName>
        <fullName evidence="6">RNA polymerase sigma factor</fullName>
    </recommendedName>
</protein>
<evidence type="ECO:0000256" key="6">
    <source>
        <dbReference type="RuleBase" id="RU000716"/>
    </source>
</evidence>
<dbReference type="InterPro" id="IPR000838">
    <property type="entry name" value="RNA_pol_sigma70_ECF_CS"/>
</dbReference>
<dbReference type="InterPro" id="IPR039425">
    <property type="entry name" value="RNA_pol_sigma-70-like"/>
</dbReference>
<dbReference type="AlphaFoldDB" id="F4A2F7"/>
<keyword evidence="2 6" id="KW-0805">Transcription regulation</keyword>
<evidence type="ECO:0000259" key="8">
    <source>
        <dbReference type="Pfam" id="PF08281"/>
    </source>
</evidence>
<keyword evidence="10" id="KW-1185">Reference proteome</keyword>
<proteinExistence type="inferred from homology"/>
<dbReference type="RefSeq" id="WP_013781651.1">
    <property type="nucleotide sequence ID" value="NC_015520.1"/>
</dbReference>
<dbReference type="EMBL" id="CP002360">
    <property type="protein sequence ID" value="AEE97223.1"/>
    <property type="molecule type" value="Genomic_DNA"/>
</dbReference>
<dbReference type="PANTHER" id="PTHR43133:SF51">
    <property type="entry name" value="RNA POLYMERASE SIGMA FACTOR"/>
    <property type="match status" value="1"/>
</dbReference>
<evidence type="ECO:0000256" key="3">
    <source>
        <dbReference type="ARBA" id="ARBA00023082"/>
    </source>
</evidence>
<accession>F4A2F7</accession>
<evidence type="ECO:0000256" key="5">
    <source>
        <dbReference type="ARBA" id="ARBA00023163"/>
    </source>
</evidence>
<dbReference type="PROSITE" id="PS01063">
    <property type="entry name" value="SIGMA70_ECF"/>
    <property type="match status" value="1"/>
</dbReference>
<keyword evidence="4 6" id="KW-0238">DNA-binding</keyword>
<dbReference type="STRING" id="697281.Mahau_2047"/>
<dbReference type="InterPro" id="IPR036388">
    <property type="entry name" value="WH-like_DNA-bd_sf"/>
</dbReference>
<dbReference type="PANTHER" id="PTHR43133">
    <property type="entry name" value="RNA POLYMERASE ECF-TYPE SIGMA FACTO"/>
    <property type="match status" value="1"/>
</dbReference>
<dbReference type="NCBIfam" id="TIGR02937">
    <property type="entry name" value="sigma70-ECF"/>
    <property type="match status" value="1"/>
</dbReference>
<comment type="similarity">
    <text evidence="1 6">Belongs to the sigma-70 factor family. ECF subfamily.</text>
</comment>
<reference evidence="10" key="1">
    <citation type="submission" date="2010-11" db="EMBL/GenBank/DDBJ databases">
        <title>The complete genome of Mahella australiensis DSM 15567.</title>
        <authorList>
            <consortium name="US DOE Joint Genome Institute (JGI-PGF)"/>
            <person name="Lucas S."/>
            <person name="Copeland A."/>
            <person name="Lapidus A."/>
            <person name="Bruce D."/>
            <person name="Goodwin L."/>
            <person name="Pitluck S."/>
            <person name="Kyrpides N."/>
            <person name="Mavromatis K."/>
            <person name="Pagani I."/>
            <person name="Ivanova N."/>
            <person name="Teshima H."/>
            <person name="Brettin T."/>
            <person name="Detter J.C."/>
            <person name="Han C."/>
            <person name="Tapia R."/>
            <person name="Land M."/>
            <person name="Hauser L."/>
            <person name="Markowitz V."/>
            <person name="Cheng J.-F."/>
            <person name="Hugenholtz P."/>
            <person name="Woyke T."/>
            <person name="Wu D."/>
            <person name="Spring S."/>
            <person name="Pukall R."/>
            <person name="Steenblock K."/>
            <person name="Schneider S."/>
            <person name="Klenk H.-P."/>
            <person name="Eisen J.A."/>
        </authorList>
    </citation>
    <scope>NUCLEOTIDE SEQUENCE [LARGE SCALE GENOMIC DNA]</scope>
    <source>
        <strain evidence="10">DSM 15567 / CIP 107919 / 50-1 BON</strain>
    </source>
</reference>
<name>F4A2F7_MAHA5</name>
<dbReference type="InterPro" id="IPR013324">
    <property type="entry name" value="RNA_pol_sigma_r3/r4-like"/>
</dbReference>
<evidence type="ECO:0000259" key="7">
    <source>
        <dbReference type="Pfam" id="PF04542"/>
    </source>
</evidence>
<evidence type="ECO:0000256" key="4">
    <source>
        <dbReference type="ARBA" id="ARBA00023125"/>
    </source>
</evidence>
<dbReference type="Gene3D" id="1.10.1740.10">
    <property type="match status" value="1"/>
</dbReference>
<dbReference type="GO" id="GO:0003677">
    <property type="term" value="F:DNA binding"/>
    <property type="evidence" value="ECO:0007669"/>
    <property type="project" value="UniProtKB-KW"/>
</dbReference>
<feature type="domain" description="RNA polymerase sigma-70 region 2" evidence="7">
    <location>
        <begin position="22"/>
        <end position="87"/>
    </location>
</feature>
<dbReference type="HOGENOM" id="CLU_047691_3_1_9"/>
<evidence type="ECO:0000256" key="1">
    <source>
        <dbReference type="ARBA" id="ARBA00010641"/>
    </source>
</evidence>
<dbReference type="Pfam" id="PF04542">
    <property type="entry name" value="Sigma70_r2"/>
    <property type="match status" value="1"/>
</dbReference>
<organism evidence="9 10">
    <name type="scientific">Mahella australiensis (strain DSM 15567 / CIP 107919 / 50-1 BON)</name>
    <dbReference type="NCBI Taxonomy" id="697281"/>
    <lineage>
        <taxon>Bacteria</taxon>
        <taxon>Bacillati</taxon>
        <taxon>Bacillota</taxon>
        <taxon>Clostridia</taxon>
        <taxon>Thermoanaerobacterales</taxon>
        <taxon>Thermoanaerobacterales Family IV. Incertae Sedis</taxon>
        <taxon>Mahella</taxon>
    </lineage>
</organism>
<dbReference type="CDD" id="cd06171">
    <property type="entry name" value="Sigma70_r4"/>
    <property type="match status" value="1"/>
</dbReference>
<dbReference type="InterPro" id="IPR013325">
    <property type="entry name" value="RNA_pol_sigma_r2"/>
</dbReference>
<dbReference type="SUPFAM" id="SSF88946">
    <property type="entry name" value="Sigma2 domain of RNA polymerase sigma factors"/>
    <property type="match status" value="1"/>
</dbReference>
<dbReference type="InterPro" id="IPR007627">
    <property type="entry name" value="RNA_pol_sigma70_r2"/>
</dbReference>
<dbReference type="InterPro" id="IPR014284">
    <property type="entry name" value="RNA_pol_sigma-70_dom"/>
</dbReference>
<dbReference type="GO" id="GO:0006950">
    <property type="term" value="P:response to stress"/>
    <property type="evidence" value="ECO:0007669"/>
    <property type="project" value="UniProtKB-ARBA"/>
</dbReference>
<dbReference type="Gene3D" id="1.10.10.10">
    <property type="entry name" value="Winged helix-like DNA-binding domain superfamily/Winged helix DNA-binding domain"/>
    <property type="match status" value="1"/>
</dbReference>
<dbReference type="Pfam" id="PF08281">
    <property type="entry name" value="Sigma70_r4_2"/>
    <property type="match status" value="1"/>
</dbReference>
<keyword evidence="3 6" id="KW-0731">Sigma factor</keyword>
<dbReference type="GO" id="GO:0016987">
    <property type="term" value="F:sigma factor activity"/>
    <property type="evidence" value="ECO:0007669"/>
    <property type="project" value="UniProtKB-KW"/>
</dbReference>
<reference evidence="9 10" key="2">
    <citation type="journal article" date="2011" name="Stand. Genomic Sci.">
        <title>Complete genome sequence of Mahella australiensis type strain (50-1 BON).</title>
        <authorList>
            <person name="Sikorski J."/>
            <person name="Teshima H."/>
            <person name="Nolan M."/>
            <person name="Lucas S."/>
            <person name="Hammon N."/>
            <person name="Deshpande S."/>
            <person name="Cheng J.F."/>
            <person name="Pitluck S."/>
            <person name="Liolios K."/>
            <person name="Pagani I."/>
            <person name="Ivanova N."/>
            <person name="Huntemann M."/>
            <person name="Mavromatis K."/>
            <person name="Ovchinikova G."/>
            <person name="Pati A."/>
            <person name="Tapia R."/>
            <person name="Han C."/>
            <person name="Goodwin L."/>
            <person name="Chen A."/>
            <person name="Palaniappan K."/>
            <person name="Land M."/>
            <person name="Hauser L."/>
            <person name="Ngatchou-Djao O.D."/>
            <person name="Rohde M."/>
            <person name="Pukall R."/>
            <person name="Spring S."/>
            <person name="Abt B."/>
            <person name="Goker M."/>
            <person name="Detter J.C."/>
            <person name="Woyke T."/>
            <person name="Bristow J."/>
            <person name="Markowitz V."/>
            <person name="Hugenholtz P."/>
            <person name="Eisen J.A."/>
            <person name="Kyrpides N.C."/>
            <person name="Klenk H.P."/>
            <person name="Lapidus A."/>
        </authorList>
    </citation>
    <scope>NUCLEOTIDE SEQUENCE [LARGE SCALE GENOMIC DNA]</scope>
    <source>
        <strain evidence="10">DSM 15567 / CIP 107919 / 50-1 BON</strain>
    </source>
</reference>